<protein>
    <submittedName>
        <fullName evidence="2">Uncharacterized protein</fullName>
    </submittedName>
</protein>
<evidence type="ECO:0000313" key="1">
    <source>
        <dbReference type="EMBL" id="GBM67316.1"/>
    </source>
</evidence>
<organism evidence="2 3">
    <name type="scientific">Araneus ventricosus</name>
    <name type="common">Orbweaver spider</name>
    <name type="synonym">Epeira ventricosa</name>
    <dbReference type="NCBI Taxonomy" id="182803"/>
    <lineage>
        <taxon>Eukaryota</taxon>
        <taxon>Metazoa</taxon>
        <taxon>Ecdysozoa</taxon>
        <taxon>Arthropoda</taxon>
        <taxon>Chelicerata</taxon>
        <taxon>Arachnida</taxon>
        <taxon>Araneae</taxon>
        <taxon>Araneomorphae</taxon>
        <taxon>Entelegynae</taxon>
        <taxon>Araneoidea</taxon>
        <taxon>Araneidae</taxon>
        <taxon>Araneus</taxon>
    </lineage>
</organism>
<reference evidence="2 3" key="1">
    <citation type="journal article" date="2019" name="Sci. Rep.">
        <title>Orb-weaving spider Araneus ventricosus genome elucidates the spidroin gene catalogue.</title>
        <authorList>
            <person name="Kono N."/>
            <person name="Nakamura H."/>
            <person name="Ohtoshi R."/>
            <person name="Moran D.A.P."/>
            <person name="Shinohara A."/>
            <person name="Yoshida Y."/>
            <person name="Fujiwara M."/>
            <person name="Mori M."/>
            <person name="Tomita M."/>
            <person name="Arakawa K."/>
        </authorList>
    </citation>
    <scope>NUCLEOTIDE SEQUENCE [LARGE SCALE GENOMIC DNA]</scope>
</reference>
<feature type="non-terminal residue" evidence="2">
    <location>
        <position position="54"/>
    </location>
</feature>
<gene>
    <name evidence="1" type="ORF">AVEN_49513_1</name>
    <name evidence="2" type="ORF">AVEN_55053_1</name>
</gene>
<accession>A0A4Y2HPN6</accession>
<comment type="caution">
    <text evidence="2">The sequence shown here is derived from an EMBL/GenBank/DDBJ whole genome shotgun (WGS) entry which is preliminary data.</text>
</comment>
<evidence type="ECO:0000313" key="2">
    <source>
        <dbReference type="EMBL" id="GBM67321.1"/>
    </source>
</evidence>
<dbReference type="EMBL" id="BGPR01182632">
    <property type="protein sequence ID" value="GBM67321.1"/>
    <property type="molecule type" value="Genomic_DNA"/>
</dbReference>
<sequence length="54" mass="5761">MSVSTEDLSCVGPLCTLNHTQGVQRPPTGVVWKFGEEVPAQVSSSSSDRSSILR</sequence>
<dbReference type="AlphaFoldDB" id="A0A4Y2HPN6"/>
<evidence type="ECO:0000313" key="3">
    <source>
        <dbReference type="Proteomes" id="UP000499080"/>
    </source>
</evidence>
<proteinExistence type="predicted"/>
<name>A0A4Y2HPN6_ARAVE</name>
<keyword evidence="3" id="KW-1185">Reference proteome</keyword>
<dbReference type="EMBL" id="BGPR01182630">
    <property type="protein sequence ID" value="GBM67316.1"/>
    <property type="molecule type" value="Genomic_DNA"/>
</dbReference>
<dbReference type="Proteomes" id="UP000499080">
    <property type="component" value="Unassembled WGS sequence"/>
</dbReference>